<dbReference type="SUPFAM" id="SSF55874">
    <property type="entry name" value="ATPase domain of HSP90 chaperone/DNA topoisomerase II/histidine kinase"/>
    <property type="match status" value="1"/>
</dbReference>
<dbReference type="InterPro" id="IPR036890">
    <property type="entry name" value="HATPase_C_sf"/>
</dbReference>
<comment type="caution">
    <text evidence="15">The sequence shown here is derived from an EMBL/GenBank/DDBJ whole genome shotgun (WGS) entry which is preliminary data.</text>
</comment>
<evidence type="ECO:0000256" key="7">
    <source>
        <dbReference type="ARBA" id="ARBA00022777"/>
    </source>
</evidence>
<evidence type="ECO:0000256" key="12">
    <source>
        <dbReference type="SAM" id="Phobius"/>
    </source>
</evidence>
<dbReference type="CDD" id="cd06225">
    <property type="entry name" value="HAMP"/>
    <property type="match status" value="1"/>
</dbReference>
<proteinExistence type="predicted"/>
<evidence type="ECO:0000256" key="9">
    <source>
        <dbReference type="ARBA" id="ARBA00023012"/>
    </source>
</evidence>
<dbReference type="PRINTS" id="PR00344">
    <property type="entry name" value="BCTRLSENSOR"/>
</dbReference>
<evidence type="ECO:0000259" key="13">
    <source>
        <dbReference type="PROSITE" id="PS50109"/>
    </source>
</evidence>
<dbReference type="PANTHER" id="PTHR45436">
    <property type="entry name" value="SENSOR HISTIDINE KINASE YKOH"/>
    <property type="match status" value="1"/>
</dbReference>
<dbReference type="CDD" id="cd00075">
    <property type="entry name" value="HATPase"/>
    <property type="match status" value="1"/>
</dbReference>
<dbReference type="InterPro" id="IPR003594">
    <property type="entry name" value="HATPase_dom"/>
</dbReference>
<comment type="catalytic activity">
    <reaction evidence="1">
        <text>ATP + protein L-histidine = ADP + protein N-phospho-L-histidine.</text>
        <dbReference type="EC" id="2.7.13.3"/>
    </reaction>
</comment>
<keyword evidence="7 15" id="KW-0418">Kinase</keyword>
<dbReference type="AlphaFoldDB" id="A0A4R5YE85"/>
<dbReference type="PANTHER" id="PTHR45436:SF5">
    <property type="entry name" value="SENSOR HISTIDINE KINASE TRCS"/>
    <property type="match status" value="1"/>
</dbReference>
<accession>A0A4R5YE85</accession>
<evidence type="ECO:0000256" key="1">
    <source>
        <dbReference type="ARBA" id="ARBA00000085"/>
    </source>
</evidence>
<dbReference type="Pfam" id="PF00672">
    <property type="entry name" value="HAMP"/>
    <property type="match status" value="1"/>
</dbReference>
<evidence type="ECO:0000313" key="16">
    <source>
        <dbReference type="Proteomes" id="UP000295163"/>
    </source>
</evidence>
<dbReference type="GO" id="GO:0005886">
    <property type="term" value="C:plasma membrane"/>
    <property type="evidence" value="ECO:0007669"/>
    <property type="project" value="UniProtKB-SubCell"/>
</dbReference>
<comment type="subcellular location">
    <subcellularLocation>
        <location evidence="2">Cell membrane</location>
    </subcellularLocation>
</comment>
<dbReference type="Pfam" id="PF02518">
    <property type="entry name" value="HATPase_c"/>
    <property type="match status" value="1"/>
</dbReference>
<dbReference type="InterPro" id="IPR005467">
    <property type="entry name" value="His_kinase_dom"/>
</dbReference>
<dbReference type="InterPro" id="IPR003661">
    <property type="entry name" value="HisK_dim/P_dom"/>
</dbReference>
<evidence type="ECO:0000259" key="14">
    <source>
        <dbReference type="PROSITE" id="PS50885"/>
    </source>
</evidence>
<keyword evidence="9" id="KW-0902">Two-component regulatory system</keyword>
<dbReference type="Gene3D" id="1.10.287.130">
    <property type="match status" value="1"/>
</dbReference>
<evidence type="ECO:0000256" key="2">
    <source>
        <dbReference type="ARBA" id="ARBA00004236"/>
    </source>
</evidence>
<dbReference type="InterPro" id="IPR003660">
    <property type="entry name" value="HAMP_dom"/>
</dbReference>
<dbReference type="SMART" id="SM00387">
    <property type="entry name" value="HATPase_c"/>
    <property type="match status" value="1"/>
</dbReference>
<evidence type="ECO:0000256" key="4">
    <source>
        <dbReference type="ARBA" id="ARBA00022553"/>
    </source>
</evidence>
<sequence>MSTGPTSTEPTGTGPTGTDPTGTDPTGPGATGARARPRGAGRALQLRTKLLLTVLALLTVACAAVGALGLAVLNVSLGEQLDGRVRDASFRTIEYGVRAAAGPSEELEAMMDVPAQGAGTLNARVVDGEVVRAGLFAPDGTRQELTDEDRRRIGELVTALGAESDDEGGRQWGPVDVQLAVGGYRVLVVDDPWDWGLVLTGLPLADKEDTLRSFGVSTAAISTGAIAATGLVGLVVVRRTLRPVERLSDVATRVSELDLDHGEVVLPVGAVAPAAHPDTEVGRLGHAFGRMLDNVAHALTARQRSETRVRRFVADASHELRTPLASIRGYAELIRLTEPMSAQGRSSLSRVESEAARMTALVEDLLLLARLDEGRAVVTEDVDLLELVVETVSDLRVAAPGHVWRLELPDEPVLVRGDPAQLRQVLINLLANAHQHTPAGTTVTALLGTETGAGPGPGGEAVLAVGDDGPGIGADFLEHIFSRFAREDHARAASSRGAGLGLSIVDAIVRAHHGRIDVGSVPGCTRFTVRLPLADR</sequence>
<dbReference type="InterPro" id="IPR050428">
    <property type="entry name" value="TCS_sensor_his_kinase"/>
</dbReference>
<evidence type="ECO:0000256" key="11">
    <source>
        <dbReference type="SAM" id="MobiDB-lite"/>
    </source>
</evidence>
<dbReference type="EC" id="2.7.13.3" evidence="3"/>
<dbReference type="PROSITE" id="PS50885">
    <property type="entry name" value="HAMP"/>
    <property type="match status" value="1"/>
</dbReference>
<protein>
    <recommendedName>
        <fullName evidence="3">histidine kinase</fullName>
        <ecNumber evidence="3">2.7.13.3</ecNumber>
    </recommendedName>
</protein>
<dbReference type="Gene3D" id="6.10.340.10">
    <property type="match status" value="1"/>
</dbReference>
<dbReference type="SMART" id="SM00304">
    <property type="entry name" value="HAMP"/>
    <property type="match status" value="1"/>
</dbReference>
<gene>
    <name evidence="15" type="ORF">E2R59_11285</name>
</gene>
<reference evidence="15 16" key="1">
    <citation type="submission" date="2019-03" db="EMBL/GenBank/DDBJ databases">
        <title>Genome Sequencing and Assembly of Various Microbes Isolated from Partially Reclaimed Soil and Acid Mine Drainage (AMD) Site.</title>
        <authorList>
            <person name="Steinbock B."/>
            <person name="Bechtold R."/>
            <person name="Sevigny J.L."/>
            <person name="Thomas D."/>
            <person name="Cuthill L.R."/>
            <person name="Aveiro Johannsen E.J."/>
            <person name="Thomas K."/>
            <person name="Ghosh A."/>
        </authorList>
    </citation>
    <scope>NUCLEOTIDE SEQUENCE [LARGE SCALE GENOMIC DNA]</scope>
    <source>
        <strain evidence="15 16">S-A3</strain>
    </source>
</reference>
<dbReference type="EMBL" id="SMZT01000004">
    <property type="protein sequence ID" value="TDL42517.1"/>
    <property type="molecule type" value="Genomic_DNA"/>
</dbReference>
<name>A0A4R5YE85_KOCRO</name>
<dbReference type="Proteomes" id="UP000295163">
    <property type="component" value="Unassembled WGS sequence"/>
</dbReference>
<evidence type="ECO:0000256" key="3">
    <source>
        <dbReference type="ARBA" id="ARBA00012438"/>
    </source>
</evidence>
<dbReference type="FunFam" id="1.10.287.130:FF:000001">
    <property type="entry name" value="Two-component sensor histidine kinase"/>
    <property type="match status" value="1"/>
</dbReference>
<dbReference type="SMART" id="SM00388">
    <property type="entry name" value="HisKA"/>
    <property type="match status" value="1"/>
</dbReference>
<keyword evidence="4" id="KW-0597">Phosphoprotein</keyword>
<dbReference type="PROSITE" id="PS50109">
    <property type="entry name" value="HIS_KIN"/>
    <property type="match status" value="1"/>
</dbReference>
<dbReference type="GeneID" id="64347999"/>
<dbReference type="Pfam" id="PF00512">
    <property type="entry name" value="HisKA"/>
    <property type="match status" value="1"/>
</dbReference>
<keyword evidence="5" id="KW-0808">Transferase</keyword>
<keyword evidence="8 12" id="KW-1133">Transmembrane helix</keyword>
<keyword evidence="10 12" id="KW-0472">Membrane</keyword>
<evidence type="ECO:0000256" key="6">
    <source>
        <dbReference type="ARBA" id="ARBA00022692"/>
    </source>
</evidence>
<organism evidence="15 16">
    <name type="scientific">Kocuria rosea</name>
    <name type="common">Deinococcus erythromyxa</name>
    <name type="synonym">Micrococcus rubens</name>
    <dbReference type="NCBI Taxonomy" id="1275"/>
    <lineage>
        <taxon>Bacteria</taxon>
        <taxon>Bacillati</taxon>
        <taxon>Actinomycetota</taxon>
        <taxon>Actinomycetes</taxon>
        <taxon>Micrococcales</taxon>
        <taxon>Micrococcaceae</taxon>
        <taxon>Kocuria</taxon>
    </lineage>
</organism>
<feature type="domain" description="HAMP" evidence="14">
    <location>
        <begin position="238"/>
        <end position="300"/>
    </location>
</feature>
<dbReference type="InterPro" id="IPR004358">
    <property type="entry name" value="Sig_transdc_His_kin-like_C"/>
</dbReference>
<feature type="transmembrane region" description="Helical" evidence="12">
    <location>
        <begin position="50"/>
        <end position="73"/>
    </location>
</feature>
<dbReference type="InterPro" id="IPR036097">
    <property type="entry name" value="HisK_dim/P_sf"/>
</dbReference>
<dbReference type="SUPFAM" id="SSF47384">
    <property type="entry name" value="Homodimeric domain of signal transducing histidine kinase"/>
    <property type="match status" value="1"/>
</dbReference>
<evidence type="ECO:0000256" key="10">
    <source>
        <dbReference type="ARBA" id="ARBA00023136"/>
    </source>
</evidence>
<dbReference type="GO" id="GO:0000155">
    <property type="term" value="F:phosphorelay sensor kinase activity"/>
    <property type="evidence" value="ECO:0007669"/>
    <property type="project" value="InterPro"/>
</dbReference>
<evidence type="ECO:0000256" key="8">
    <source>
        <dbReference type="ARBA" id="ARBA00022989"/>
    </source>
</evidence>
<dbReference type="CDD" id="cd00082">
    <property type="entry name" value="HisKA"/>
    <property type="match status" value="1"/>
</dbReference>
<dbReference type="RefSeq" id="WP_133410621.1">
    <property type="nucleotide sequence ID" value="NZ_SMZT01000004.1"/>
</dbReference>
<evidence type="ECO:0000256" key="5">
    <source>
        <dbReference type="ARBA" id="ARBA00022679"/>
    </source>
</evidence>
<dbReference type="Gene3D" id="3.30.565.10">
    <property type="entry name" value="Histidine kinase-like ATPase, C-terminal domain"/>
    <property type="match status" value="1"/>
</dbReference>
<feature type="domain" description="Histidine kinase" evidence="13">
    <location>
        <begin position="315"/>
        <end position="535"/>
    </location>
</feature>
<feature type="region of interest" description="Disordered" evidence="11">
    <location>
        <begin position="1"/>
        <end position="39"/>
    </location>
</feature>
<evidence type="ECO:0000313" key="15">
    <source>
        <dbReference type="EMBL" id="TDL42517.1"/>
    </source>
</evidence>
<keyword evidence="6 12" id="KW-0812">Transmembrane</keyword>